<proteinExistence type="predicted"/>
<dbReference type="InterPro" id="IPR029787">
    <property type="entry name" value="Nucleotide_cyclase"/>
</dbReference>
<gene>
    <name evidence="2" type="ORF">Y10_19470</name>
</gene>
<sequence length="250" mass="29588">MTKKYKRIYKLKEWFLTVLIWLISFQILLFVKLYDFSPDQIKLLYGINYSKVLILEITSVYSFFLAITSSYFQVFIYPSIIKTQSFFKEIAIRMVIFLIVFFLIITLLSLAYYVLFLKQELQNFSFDFWIQKPIITLLILTIFIGTITDFFLLLHKNLGANYMTNLFLGTYKKPREENRIFLFLDLASSTTIAEDIGHLKFSKLLQDCFKILSSLLLDYEAEVYQYVGDEAVVTWKNNNSLNNVQCVNFF</sequence>
<feature type="transmembrane region" description="Helical" evidence="1">
    <location>
        <begin position="14"/>
        <end position="34"/>
    </location>
</feature>
<protein>
    <recommendedName>
        <fullName evidence="4">Guanylate cyclase domain-containing protein</fullName>
    </recommendedName>
</protein>
<dbReference type="EMBL" id="BRVO01000002">
    <property type="protein sequence ID" value="GLB49579.1"/>
    <property type="molecule type" value="Genomic_DNA"/>
</dbReference>
<feature type="transmembrane region" description="Helical" evidence="1">
    <location>
        <begin position="90"/>
        <end position="114"/>
    </location>
</feature>
<dbReference type="Proteomes" id="UP001143543">
    <property type="component" value="Unassembled WGS sequence"/>
</dbReference>
<keyword evidence="1" id="KW-1133">Transmembrane helix</keyword>
<evidence type="ECO:0000313" key="2">
    <source>
        <dbReference type="EMBL" id="GLB49579.1"/>
    </source>
</evidence>
<keyword evidence="1" id="KW-0472">Membrane</keyword>
<keyword evidence="1" id="KW-0812">Transmembrane</keyword>
<comment type="caution">
    <text evidence="2">The sequence shown here is derived from an EMBL/GenBank/DDBJ whole genome shotgun (WGS) entry which is preliminary data.</text>
</comment>
<evidence type="ECO:0008006" key="4">
    <source>
        <dbReference type="Google" id="ProtNLM"/>
    </source>
</evidence>
<evidence type="ECO:0000256" key="1">
    <source>
        <dbReference type="SAM" id="Phobius"/>
    </source>
</evidence>
<organism evidence="2 3">
    <name type="scientific">Neptunitalea lumnitzerae</name>
    <dbReference type="NCBI Taxonomy" id="2965509"/>
    <lineage>
        <taxon>Bacteria</taxon>
        <taxon>Pseudomonadati</taxon>
        <taxon>Bacteroidota</taxon>
        <taxon>Flavobacteriia</taxon>
        <taxon>Flavobacteriales</taxon>
        <taxon>Flavobacteriaceae</taxon>
        <taxon>Neptunitalea</taxon>
    </lineage>
</organism>
<name>A0ABQ5MJK2_9FLAO</name>
<evidence type="ECO:0000313" key="3">
    <source>
        <dbReference type="Proteomes" id="UP001143543"/>
    </source>
</evidence>
<reference evidence="2" key="1">
    <citation type="submission" date="2022-07" db="EMBL/GenBank/DDBJ databases">
        <title>Taxonomy of Novel Oxalotrophic and Methylotrophic Bacteria.</title>
        <authorList>
            <person name="Sahin N."/>
            <person name="Tani A."/>
        </authorList>
    </citation>
    <scope>NUCLEOTIDE SEQUENCE</scope>
    <source>
        <strain evidence="2">Y10</strain>
    </source>
</reference>
<feature type="transmembrane region" description="Helical" evidence="1">
    <location>
        <begin position="54"/>
        <end position="78"/>
    </location>
</feature>
<dbReference type="SUPFAM" id="SSF55073">
    <property type="entry name" value="Nucleotide cyclase"/>
    <property type="match status" value="1"/>
</dbReference>
<accession>A0ABQ5MJK2</accession>
<dbReference type="Gene3D" id="3.30.70.1230">
    <property type="entry name" value="Nucleotide cyclase"/>
    <property type="match status" value="1"/>
</dbReference>
<keyword evidence="3" id="KW-1185">Reference proteome</keyword>
<feature type="transmembrane region" description="Helical" evidence="1">
    <location>
        <begin position="134"/>
        <end position="154"/>
    </location>
</feature>